<name>A0A5P9NNX3_9GAMM</name>
<dbReference type="Proteomes" id="UP000326287">
    <property type="component" value="Chromosome"/>
</dbReference>
<keyword evidence="3" id="KW-1185">Reference proteome</keyword>
<protein>
    <submittedName>
        <fullName evidence="2">MBL fold metallo-hydrolase</fullName>
    </submittedName>
</protein>
<dbReference type="NCBIfam" id="NF041257">
    <property type="entry name" value="GntH_guanitoxin"/>
    <property type="match status" value="1"/>
</dbReference>
<keyword evidence="2" id="KW-0378">Hydrolase</keyword>
<reference evidence="2 3" key="1">
    <citation type="submission" date="2019-02" db="EMBL/GenBank/DDBJ databases">
        <authorList>
            <person name="Li S.-H."/>
        </authorList>
    </citation>
    <scope>NUCLEOTIDE SEQUENCE [LARGE SCALE GENOMIC DNA]</scope>
    <source>
        <strain evidence="2 3">IMCC14385</strain>
    </source>
</reference>
<keyword evidence="1" id="KW-0732">Signal</keyword>
<accession>A0A5P9NNX3</accession>
<dbReference type="GO" id="GO:0042781">
    <property type="term" value="F:3'-tRNA processing endoribonuclease activity"/>
    <property type="evidence" value="ECO:0007669"/>
    <property type="project" value="TreeGrafter"/>
</dbReference>
<gene>
    <name evidence="2" type="ORF">EY643_17805</name>
</gene>
<evidence type="ECO:0000256" key="1">
    <source>
        <dbReference type="SAM" id="SignalP"/>
    </source>
</evidence>
<dbReference type="SUPFAM" id="SSF56281">
    <property type="entry name" value="Metallo-hydrolase/oxidoreductase"/>
    <property type="match status" value="1"/>
</dbReference>
<evidence type="ECO:0000313" key="2">
    <source>
        <dbReference type="EMBL" id="QFU77369.1"/>
    </source>
</evidence>
<dbReference type="PANTHER" id="PTHR46018">
    <property type="entry name" value="ZINC PHOSPHODIESTERASE ELAC PROTEIN 1"/>
    <property type="match status" value="1"/>
</dbReference>
<sequence length="483" mass="54558">MFMINKLRTAIATLLVAVSASSFAAPPEVQTPSDPEDIKKALTGGVPGGRWKEGLLFEGISPHPWLTSAANWFPGTEEIQPHEMRIIFMGTSPTIRPGQMNTSIYVELGNGDNFIFDIGEGAVANYNAARLALNQLKNIFITHLHVDHYGSLPYVWMFGTWAGGWHENLVVHGPSGRTPEFGTKAMVEGMKQMTAWHRDAFSVFPVGKGWDIQVNEFDFRDNGGTVYEKNGVKVIHWQRSHAKDGASAYRLDWQISEDESLCFVWTGDGRPSELDIKYAKGCDVYVTELQQEVVEINSGVQGVPPFLARYTIDTHHTPAYAVGYLGSKIKPRMLMTTHMTFDPWLNEETVAEVRHHWDGPYHFGAPDGIVVNVTTDQIWVREGILPEFPNQRAPQFDFTNGQLVVPMPPHDRSKIQEPFVREQQIDPKKYYPKGYTPELLKVWPVEEDLVVPVEVLPANLKASMGDHWRHTQKNRKALEERNK</sequence>
<dbReference type="AlphaFoldDB" id="A0A5P9NNX3"/>
<feature type="chain" id="PRO_5025018280" evidence="1">
    <location>
        <begin position="25"/>
        <end position="483"/>
    </location>
</feature>
<dbReference type="InterPro" id="IPR036866">
    <property type="entry name" value="RibonucZ/Hydroxyglut_hydro"/>
</dbReference>
<proteinExistence type="predicted"/>
<dbReference type="OrthoDB" id="9803916at2"/>
<dbReference type="PANTHER" id="PTHR46018:SF2">
    <property type="entry name" value="ZINC PHOSPHODIESTERASE ELAC PROTEIN 1"/>
    <property type="match status" value="1"/>
</dbReference>
<feature type="signal peptide" evidence="1">
    <location>
        <begin position="1"/>
        <end position="24"/>
    </location>
</feature>
<organism evidence="2 3">
    <name type="scientific">Halioglobus maricola</name>
    <dbReference type="NCBI Taxonomy" id="2601894"/>
    <lineage>
        <taxon>Bacteria</taxon>
        <taxon>Pseudomonadati</taxon>
        <taxon>Pseudomonadota</taxon>
        <taxon>Gammaproteobacteria</taxon>
        <taxon>Cellvibrionales</taxon>
        <taxon>Halieaceae</taxon>
        <taxon>Halioglobus</taxon>
    </lineage>
</organism>
<dbReference type="Gene3D" id="3.60.15.10">
    <property type="entry name" value="Ribonuclease Z/Hydroxyacylglutathione hydrolase-like"/>
    <property type="match status" value="1"/>
</dbReference>
<dbReference type="EMBL" id="CP036422">
    <property type="protein sequence ID" value="QFU77369.1"/>
    <property type="molecule type" value="Genomic_DNA"/>
</dbReference>
<dbReference type="KEGG" id="halc:EY643_17805"/>
<evidence type="ECO:0000313" key="3">
    <source>
        <dbReference type="Proteomes" id="UP000326287"/>
    </source>
</evidence>
<dbReference type="Pfam" id="PF23023">
    <property type="entry name" value="Anti-Pycsar_Apyc1"/>
    <property type="match status" value="1"/>
</dbReference>